<sequence length="282" mass="31087">MTTQPHGSPAEQIEVDWSWTSSDDGWIPPDIDASKPSAARMYDYAIGGKDNYEVDRRAVHEVAGLVPDFRACALANRGFLIRAGHALAELGIDQFIDLGSGIPTSPNVHEVAQVFQPDARVVYVDNDPIVMTYNRALREPGPGVLALNHDLRRPHSLIDDSKLRNHLDLDRPVGLLMVAVLHFVRREIAVKVLEQYRKLLPEGSYLAVSVVCADGTEPAVIERLEQVFQASSTPFVARSTAQVEQLFDGSELIEPGLVDVTQWRNPGQPLPIRMLSGVARIS</sequence>
<comment type="caution">
    <text evidence="1">The sequence shown here is derived from an EMBL/GenBank/DDBJ whole genome shotgun (WGS) entry which is preliminary data.</text>
</comment>
<dbReference type="Pfam" id="PF04672">
    <property type="entry name" value="Methyltransf_19"/>
    <property type="match status" value="1"/>
</dbReference>
<evidence type="ECO:0000313" key="1">
    <source>
        <dbReference type="EMBL" id="MCD5313402.1"/>
    </source>
</evidence>
<proteinExistence type="predicted"/>
<evidence type="ECO:0000313" key="2">
    <source>
        <dbReference type="Proteomes" id="UP001138997"/>
    </source>
</evidence>
<dbReference type="InterPro" id="IPR006764">
    <property type="entry name" value="SAM_dep_MeTrfase_SAV2177_type"/>
</dbReference>
<dbReference type="PIRSF" id="PIRSF017393">
    <property type="entry name" value="MTase_SAV2177"/>
    <property type="match status" value="1"/>
</dbReference>
<dbReference type="InterPro" id="IPR029063">
    <property type="entry name" value="SAM-dependent_MTases_sf"/>
</dbReference>
<dbReference type="SUPFAM" id="SSF53335">
    <property type="entry name" value="S-adenosyl-L-methionine-dependent methyltransferases"/>
    <property type="match status" value="1"/>
</dbReference>
<name>A0A9X1NEA8_9ACTN</name>
<organism evidence="1 2">
    <name type="scientific">Kineosporia babensis</name>
    <dbReference type="NCBI Taxonomy" id="499548"/>
    <lineage>
        <taxon>Bacteria</taxon>
        <taxon>Bacillati</taxon>
        <taxon>Actinomycetota</taxon>
        <taxon>Actinomycetes</taxon>
        <taxon>Kineosporiales</taxon>
        <taxon>Kineosporiaceae</taxon>
        <taxon>Kineosporia</taxon>
    </lineage>
</organism>
<dbReference type="Gene3D" id="3.40.50.150">
    <property type="entry name" value="Vaccinia Virus protein VP39"/>
    <property type="match status" value="1"/>
</dbReference>
<dbReference type="GO" id="GO:0008168">
    <property type="term" value="F:methyltransferase activity"/>
    <property type="evidence" value="ECO:0007669"/>
    <property type="project" value="UniProtKB-KW"/>
</dbReference>
<dbReference type="EMBL" id="JAJOMB010000011">
    <property type="protein sequence ID" value="MCD5313402.1"/>
    <property type="molecule type" value="Genomic_DNA"/>
</dbReference>
<dbReference type="Proteomes" id="UP001138997">
    <property type="component" value="Unassembled WGS sequence"/>
</dbReference>
<dbReference type="GO" id="GO:0032259">
    <property type="term" value="P:methylation"/>
    <property type="evidence" value="ECO:0007669"/>
    <property type="project" value="UniProtKB-KW"/>
</dbReference>
<gene>
    <name evidence="1" type="ORF">LR394_21065</name>
</gene>
<keyword evidence="1" id="KW-0489">Methyltransferase</keyword>
<dbReference type="AlphaFoldDB" id="A0A9X1NEA8"/>
<keyword evidence="2" id="KW-1185">Reference proteome</keyword>
<accession>A0A9X1NEA8</accession>
<keyword evidence="1" id="KW-0808">Transferase</keyword>
<reference evidence="1" key="1">
    <citation type="submission" date="2021-11" db="EMBL/GenBank/DDBJ databases">
        <title>Streptomyces corallinus and Kineosporia corallina sp. nov., two new coral-derived marine actinobacteria.</title>
        <authorList>
            <person name="Buangrab K."/>
            <person name="Sutthacheep M."/>
            <person name="Yeemin T."/>
            <person name="Harunari E."/>
            <person name="Igarashi Y."/>
            <person name="Sripreechasak P."/>
            <person name="Kanchanasin P."/>
            <person name="Tanasupawat S."/>
            <person name="Phongsopitanun W."/>
        </authorList>
    </citation>
    <scope>NUCLEOTIDE SEQUENCE</scope>
    <source>
        <strain evidence="1">JCM 31032</strain>
    </source>
</reference>
<dbReference type="RefSeq" id="WP_231444549.1">
    <property type="nucleotide sequence ID" value="NZ_JAJOMB010000011.1"/>
</dbReference>
<protein>
    <submittedName>
        <fullName evidence="1">SAM-dependent methyltransferase</fullName>
    </submittedName>
</protein>